<keyword evidence="1 3" id="KW-0413">Isomerase</keyword>
<dbReference type="EC" id="5.3.1.4" evidence="3"/>
<feature type="non-terminal residue" evidence="3">
    <location>
        <position position="1"/>
    </location>
</feature>
<dbReference type="AlphaFoldDB" id="A0A5J4PNR7"/>
<dbReference type="EMBL" id="SNRY01007605">
    <property type="protein sequence ID" value="KAA6310093.1"/>
    <property type="molecule type" value="Genomic_DNA"/>
</dbReference>
<keyword evidence="2" id="KW-0119">Carbohydrate metabolism</keyword>
<proteinExistence type="predicted"/>
<evidence type="ECO:0000256" key="1">
    <source>
        <dbReference type="ARBA" id="ARBA00023235"/>
    </source>
</evidence>
<organism evidence="3">
    <name type="scientific">termite gut metagenome</name>
    <dbReference type="NCBI Taxonomy" id="433724"/>
    <lineage>
        <taxon>unclassified sequences</taxon>
        <taxon>metagenomes</taxon>
        <taxon>organismal metagenomes</taxon>
    </lineage>
</organism>
<protein>
    <submittedName>
        <fullName evidence="3">L-arabinose isomerase</fullName>
        <ecNumber evidence="3">5.3.1.4</ecNumber>
    </submittedName>
</protein>
<evidence type="ECO:0000313" key="3">
    <source>
        <dbReference type="EMBL" id="KAA6310093.1"/>
    </source>
</evidence>
<dbReference type="InterPro" id="IPR004216">
    <property type="entry name" value="Fuc/Ara_isomerase_C"/>
</dbReference>
<dbReference type="SUPFAM" id="SSF50443">
    <property type="entry name" value="FucI/AraA C-terminal domain-like"/>
    <property type="match status" value="1"/>
</dbReference>
<comment type="caution">
    <text evidence="3">The sequence shown here is derived from an EMBL/GenBank/DDBJ whole genome shotgun (WGS) entry which is preliminary data.</text>
</comment>
<accession>A0A5J4PNR7</accession>
<sequence length="35" mass="3689">SKAGPSHHCAVGIGHIADKLEKLAFLLHIPVVKVC</sequence>
<name>A0A5J4PNR7_9ZZZZ</name>
<reference evidence="3" key="1">
    <citation type="submission" date="2019-03" db="EMBL/GenBank/DDBJ databases">
        <title>Single cell metagenomics reveals metabolic interactions within the superorganism composed of flagellate Streblomastix strix and complex community of Bacteroidetes bacteria on its surface.</title>
        <authorList>
            <person name="Treitli S.C."/>
            <person name="Kolisko M."/>
            <person name="Husnik F."/>
            <person name="Keeling P."/>
            <person name="Hampl V."/>
        </authorList>
    </citation>
    <scope>NUCLEOTIDE SEQUENCE</scope>
    <source>
        <strain evidence="3">STM</strain>
    </source>
</reference>
<evidence type="ECO:0000256" key="2">
    <source>
        <dbReference type="ARBA" id="ARBA00023277"/>
    </source>
</evidence>
<gene>
    <name evidence="3" type="ORF">EZS27_038541</name>
</gene>
<dbReference type="GO" id="GO:0008733">
    <property type="term" value="F:L-arabinose isomerase activity"/>
    <property type="evidence" value="ECO:0007669"/>
    <property type="project" value="UniProtKB-EC"/>
</dbReference>